<name>A0A3E0VC91_9MICO</name>
<protein>
    <submittedName>
        <fullName evidence="2">Cell wall anchor protein</fullName>
    </submittedName>
</protein>
<proteinExistence type="predicted"/>
<keyword evidence="1" id="KW-0472">Membrane</keyword>
<dbReference type="Proteomes" id="UP000256709">
    <property type="component" value="Unassembled WGS sequence"/>
</dbReference>
<dbReference type="InterPro" id="IPR029052">
    <property type="entry name" value="Metallo-depent_PP-like"/>
</dbReference>
<dbReference type="InterPro" id="IPR051918">
    <property type="entry name" value="STPP_CPPED1"/>
</dbReference>
<dbReference type="OrthoDB" id="9772095at2"/>
<keyword evidence="1" id="KW-0812">Transmembrane</keyword>
<dbReference type="RefSeq" id="WP_116284064.1">
    <property type="nucleotide sequence ID" value="NZ_NBXA01000026.1"/>
</dbReference>
<dbReference type="InterPro" id="IPR013783">
    <property type="entry name" value="Ig-like_fold"/>
</dbReference>
<dbReference type="SUPFAM" id="SSF49899">
    <property type="entry name" value="Concanavalin A-like lectins/glucanases"/>
    <property type="match status" value="1"/>
</dbReference>
<dbReference type="SUPFAM" id="SSF56300">
    <property type="entry name" value="Metallo-dependent phosphatases"/>
    <property type="match status" value="1"/>
</dbReference>
<dbReference type="PANTHER" id="PTHR43143:SF5">
    <property type="entry name" value="SECRETED PROTEIN"/>
    <property type="match status" value="1"/>
</dbReference>
<accession>A0A3E0VC91</accession>
<feature type="transmembrane region" description="Helical" evidence="1">
    <location>
        <begin position="792"/>
        <end position="814"/>
    </location>
</feature>
<evidence type="ECO:0000256" key="1">
    <source>
        <dbReference type="SAM" id="Phobius"/>
    </source>
</evidence>
<gene>
    <name evidence="2" type="ORF">B7R21_15155</name>
</gene>
<dbReference type="InterPro" id="IPR013320">
    <property type="entry name" value="ConA-like_dom_sf"/>
</dbReference>
<dbReference type="Gene3D" id="2.60.40.10">
    <property type="entry name" value="Immunoglobulins"/>
    <property type="match status" value="1"/>
</dbReference>
<keyword evidence="1" id="KW-1133">Transmembrane helix</keyword>
<dbReference type="Gene3D" id="3.60.21.10">
    <property type="match status" value="1"/>
</dbReference>
<organism evidence="2 3">
    <name type="scientific">Subtercola boreus</name>
    <dbReference type="NCBI Taxonomy" id="120213"/>
    <lineage>
        <taxon>Bacteria</taxon>
        <taxon>Bacillati</taxon>
        <taxon>Actinomycetota</taxon>
        <taxon>Actinomycetes</taxon>
        <taxon>Micrococcales</taxon>
        <taxon>Microbacteriaceae</taxon>
        <taxon>Subtercola</taxon>
    </lineage>
</organism>
<sequence>MPFAVTRPFSSAGRIRLGAAVVIGAVGLSLLAGVPAADAAPAAQAAPADDLGSRFTLAVLPDTQFYSRYSADQFQPRYGKDPFQVQTEWLTKNRDALNIPFVTGLGDIVDQSWQENEWVAADNAIKTLDDADLPYSTAPGNHDVRDSNDDLDDTSYDLSQEPFLKWFGPDRAKEVSTYEGSDPTGMSQYHLFEAEGQQYMVLALSWRVSDATIAWADSVIDAHPTVPVILTTHQVIDIDSDAISPKETEYGLELWDKLITTNDQIFLTINGHFHGESHLVKTNDFGHSVTQIVIDYQMAYEGGDGYLGLFEFDLSNNSINVQTASPWVTWKPQETLTSYDQPFLEGVNQQFEVPMDFAARFESFDPAFTIGAGTQPSLSDKARDILLDGFTGPDPTSTEAPGNTEDYVDVAGTLAHWRFTGDSGVVAEGQTVTDVAGGNDLARASIADSGAANAEVGDVTIGSDHAYLSSDDASVCFANADRNDSRYSYLATASDAPVNNESFDNGYTIESFLKIDPSWTADDNQWMMALIRAGNRNEMPGVPYDQWGNGGPVVLGVSNLKEFQWSVIPNEPGLGDRVNWSGEIQLDTWMHVAIINDPADRTTTMYVNGAPVLRNATDTVGQSFVPDAPWLMGAGMDRNTPGAGWNGCIGETRIVDHVIDQSQWLTARADLTTLTLTDAPEGSLPAQTRLTTFSGTGHPGAEVRMAGSIAGTDVIDEDGTWSIVLPEALPSGAYEASVVQALGTRESDPVAFDFDIEGVAEAPAPSTGASDPTIAIGGGAHSETLANTGAELPAVGIASALLLLTAGGALLMHVRRRRASRASG</sequence>
<reference evidence="2 3" key="1">
    <citation type="submission" date="2017-04" db="EMBL/GenBank/DDBJ databases">
        <title>Comparative genome analysis of Subtercola boreus.</title>
        <authorList>
            <person name="Cho Y.-J."/>
            <person name="Cho A."/>
            <person name="Kim O.-S."/>
            <person name="Lee J.-I."/>
        </authorList>
    </citation>
    <scope>NUCLEOTIDE SEQUENCE [LARGE SCALE GENOMIC DNA]</scope>
    <source>
        <strain evidence="2 3">P27444</strain>
    </source>
</reference>
<dbReference type="AlphaFoldDB" id="A0A3E0VC91"/>
<dbReference type="GO" id="GO:0005975">
    <property type="term" value="P:carbohydrate metabolic process"/>
    <property type="evidence" value="ECO:0007669"/>
    <property type="project" value="UniProtKB-ARBA"/>
</dbReference>
<dbReference type="EMBL" id="NBXA01000026">
    <property type="protein sequence ID" value="RFA07526.1"/>
    <property type="molecule type" value="Genomic_DNA"/>
</dbReference>
<dbReference type="Gene3D" id="2.60.120.200">
    <property type="match status" value="1"/>
</dbReference>
<comment type="caution">
    <text evidence="2">The sequence shown here is derived from an EMBL/GenBank/DDBJ whole genome shotgun (WGS) entry which is preliminary data.</text>
</comment>
<dbReference type="PANTHER" id="PTHR43143">
    <property type="entry name" value="METALLOPHOSPHOESTERASE, CALCINEURIN SUPERFAMILY"/>
    <property type="match status" value="1"/>
</dbReference>
<evidence type="ECO:0000313" key="2">
    <source>
        <dbReference type="EMBL" id="RFA07526.1"/>
    </source>
</evidence>
<evidence type="ECO:0000313" key="3">
    <source>
        <dbReference type="Proteomes" id="UP000256709"/>
    </source>
</evidence>